<reference evidence="6" key="1">
    <citation type="submission" date="2019-09" db="EMBL/GenBank/DDBJ databases">
        <authorList>
            <person name="Needham M D."/>
        </authorList>
    </citation>
    <scope>NUCLEOTIDE SEQUENCE</scope>
</reference>
<comment type="similarity">
    <text evidence="2">Belongs to the threonine synthase family.</text>
</comment>
<gene>
    <name evidence="6" type="ORF">CPAV1605_674</name>
</gene>
<keyword evidence="6" id="KW-0808">Transferase</keyword>
<dbReference type="InterPro" id="IPR029144">
    <property type="entry name" value="Thr_synth_N"/>
</dbReference>
<evidence type="ECO:0000256" key="1">
    <source>
        <dbReference type="ARBA" id="ARBA00001933"/>
    </source>
</evidence>
<name>A0A5E8CJY2_9ZZZZ</name>
<dbReference type="GO" id="GO:0016301">
    <property type="term" value="F:kinase activity"/>
    <property type="evidence" value="ECO:0007669"/>
    <property type="project" value="UniProtKB-KW"/>
</dbReference>
<dbReference type="PANTHER" id="PTHR43515:SF1">
    <property type="entry name" value="THREONINE SYNTHASE-LIKE 1"/>
    <property type="match status" value="1"/>
</dbReference>
<dbReference type="Pfam" id="PF01202">
    <property type="entry name" value="SKI"/>
    <property type="match status" value="1"/>
</dbReference>
<keyword evidence="6" id="KW-0418">Kinase</keyword>
<comment type="cofactor">
    <cofactor evidence="1">
        <name>pyridoxal 5'-phosphate</name>
        <dbReference type="ChEBI" id="CHEBI:597326"/>
    </cofactor>
</comment>
<dbReference type="InterPro" id="IPR027417">
    <property type="entry name" value="P-loop_NTPase"/>
</dbReference>
<dbReference type="Gene3D" id="3.90.1380.10">
    <property type="entry name" value="Threonine synthase, N-terminal domain"/>
    <property type="match status" value="1"/>
</dbReference>
<dbReference type="EMBL" id="CABVLZ010000002">
    <property type="protein sequence ID" value="VVU94949.1"/>
    <property type="molecule type" value="Genomic_DNA"/>
</dbReference>
<dbReference type="GO" id="GO:0005737">
    <property type="term" value="C:cytoplasm"/>
    <property type="evidence" value="ECO:0007669"/>
    <property type="project" value="TreeGrafter"/>
</dbReference>
<dbReference type="NCBIfam" id="TIGR00260">
    <property type="entry name" value="thrC"/>
    <property type="match status" value="1"/>
</dbReference>
<dbReference type="InterPro" id="IPR031322">
    <property type="entry name" value="Shikimate/glucono_kinase"/>
</dbReference>
<feature type="domain" description="Threonine synthase N-terminal" evidence="5">
    <location>
        <begin position="10"/>
        <end position="81"/>
    </location>
</feature>
<dbReference type="InterPro" id="IPR004450">
    <property type="entry name" value="Thr_synthase-like"/>
</dbReference>
<dbReference type="Gene3D" id="3.40.50.1100">
    <property type="match status" value="2"/>
</dbReference>
<dbReference type="HAMAP" id="MF_00109">
    <property type="entry name" value="Shikimate_kinase"/>
    <property type="match status" value="1"/>
</dbReference>
<evidence type="ECO:0000259" key="4">
    <source>
        <dbReference type="Pfam" id="PF00291"/>
    </source>
</evidence>
<dbReference type="Pfam" id="PF14821">
    <property type="entry name" value="Thr_synth_N"/>
    <property type="match status" value="1"/>
</dbReference>
<dbReference type="CDD" id="cd00464">
    <property type="entry name" value="SK"/>
    <property type="match status" value="1"/>
</dbReference>
<evidence type="ECO:0000256" key="2">
    <source>
        <dbReference type="ARBA" id="ARBA00005517"/>
    </source>
</evidence>
<dbReference type="InterPro" id="IPR036052">
    <property type="entry name" value="TrpB-like_PALP_sf"/>
</dbReference>
<dbReference type="PRINTS" id="PR01100">
    <property type="entry name" value="SHIKIMTKNASE"/>
</dbReference>
<evidence type="ECO:0000313" key="6">
    <source>
        <dbReference type="EMBL" id="VVU94949.1"/>
    </source>
</evidence>
<feature type="domain" description="Tryptophan synthase beta chain-like PALP" evidence="4">
    <location>
        <begin position="94"/>
        <end position="394"/>
    </location>
</feature>
<dbReference type="AlphaFoldDB" id="A0A5E8CJY2"/>
<dbReference type="SUPFAM" id="SSF53686">
    <property type="entry name" value="Tryptophan synthase beta subunit-like PLP-dependent enzymes"/>
    <property type="match status" value="1"/>
</dbReference>
<evidence type="ECO:0000259" key="5">
    <source>
        <dbReference type="Pfam" id="PF14821"/>
    </source>
</evidence>
<evidence type="ECO:0000256" key="3">
    <source>
        <dbReference type="ARBA" id="ARBA00022898"/>
    </source>
</evidence>
<sequence>MSFICTDKNSNLRNNFLGAVMNPIPTQDSLWFPDNLSPLDNMFFENIDKMNFVDMSCHILNKLFDNEIPSEDIKKIVNESFDFKIPLHSLDENTYILELFHGPTFTFKDIGARFMANILKYFTSQDSFKSKYGKIFDILVSTSGDTGSAVADAFQGINNVRVHILYPENMISEIQEKQMTSYGKNVFVYAVNGNFDDCQLLVKKSLKDMDLKDLCFFPANSINVARLIPQCLYYFWAYSSLKKKRNLQNIKLNICVPSGNLGNLSAGIIAWKLGLPINHFIGAVNENNTFQKYLLKGNDGILEKIKAKETYSSAMDISLPNNLKRLIYAFDYSNKKMSEHISSFSFDNQSTLNGINNCWEKYNYPIDPHTSVGYQAVIEHQKNKNSANQIYIILSTAHPGKFHQTMKMTNAVFKMPLEMQNILNNQINKTIISTDYLEWKKKLLKSTKNNITLIGMSGAGKSYLGEQLKEKNNFKFIDTDSIIEKEHGKKLENIIKDIGNKKFLEIEEEIILNLNGIQNIFSTGGSVVYSEKAMKYLKSISNVIFINTPLEILVNRVQNEAEMSKRGMVFKDGQSFKDVYNERLHLYKMYSDFTIESSDLNSLNSLNKII</sequence>
<dbReference type="InterPro" id="IPR037158">
    <property type="entry name" value="Thr_synth_N_sf"/>
</dbReference>
<dbReference type="InterPro" id="IPR001926">
    <property type="entry name" value="TrpB-like_PALP"/>
</dbReference>
<keyword evidence="3" id="KW-0663">Pyridoxal phosphate</keyword>
<organism evidence="6">
    <name type="scientific">seawater metagenome</name>
    <dbReference type="NCBI Taxonomy" id="1561972"/>
    <lineage>
        <taxon>unclassified sequences</taxon>
        <taxon>metagenomes</taxon>
        <taxon>ecological metagenomes</taxon>
    </lineage>
</organism>
<dbReference type="PANTHER" id="PTHR43515">
    <property type="entry name" value="THREONINE SYNTHASE-LIKE 1"/>
    <property type="match status" value="1"/>
</dbReference>
<dbReference type="Gene3D" id="3.40.50.300">
    <property type="entry name" value="P-loop containing nucleotide triphosphate hydrolases"/>
    <property type="match status" value="1"/>
</dbReference>
<dbReference type="SUPFAM" id="SSF52540">
    <property type="entry name" value="P-loop containing nucleoside triphosphate hydrolases"/>
    <property type="match status" value="1"/>
</dbReference>
<accession>A0A5E8CJY2</accession>
<dbReference type="InterPro" id="IPR000623">
    <property type="entry name" value="Shikimate_kinase/TSH1"/>
</dbReference>
<dbReference type="Pfam" id="PF00291">
    <property type="entry name" value="PALP"/>
    <property type="match status" value="1"/>
</dbReference>
<protein>
    <submittedName>
        <fullName evidence="6">Shikimate kinase</fullName>
    </submittedName>
</protein>
<proteinExistence type="inferred from homology"/>